<protein>
    <submittedName>
        <fullName evidence="2">Putative lipoprotein</fullName>
    </submittedName>
</protein>
<evidence type="ECO:0000313" key="3">
    <source>
        <dbReference type="Proteomes" id="UP000025061"/>
    </source>
</evidence>
<evidence type="ECO:0000256" key="1">
    <source>
        <dbReference type="SAM" id="SignalP"/>
    </source>
</evidence>
<keyword evidence="2" id="KW-0449">Lipoprotein</keyword>
<dbReference type="PROSITE" id="PS51257">
    <property type="entry name" value="PROKAR_LIPOPROTEIN"/>
    <property type="match status" value="1"/>
</dbReference>
<dbReference type="AlphaFoldDB" id="A0A059FFL8"/>
<reference evidence="2 3" key="1">
    <citation type="submission" date="2013-04" db="EMBL/GenBank/DDBJ databases">
        <title>Hyphomonas hirschiana VP5 Genome Sequencing.</title>
        <authorList>
            <person name="Lai Q."/>
            <person name="Shao Z."/>
        </authorList>
    </citation>
    <scope>NUCLEOTIDE SEQUENCE [LARGE SCALE GENOMIC DNA]</scope>
    <source>
        <strain evidence="2 3">VP5</strain>
    </source>
</reference>
<dbReference type="Proteomes" id="UP000025061">
    <property type="component" value="Unassembled WGS sequence"/>
</dbReference>
<evidence type="ECO:0000313" key="2">
    <source>
        <dbReference type="EMBL" id="KCZ89397.1"/>
    </source>
</evidence>
<proteinExistence type="predicted"/>
<organism evidence="2 3">
    <name type="scientific">Hyphomonas hirschiana VP5</name>
    <dbReference type="NCBI Taxonomy" id="1280951"/>
    <lineage>
        <taxon>Bacteria</taxon>
        <taxon>Pseudomonadati</taxon>
        <taxon>Pseudomonadota</taxon>
        <taxon>Alphaproteobacteria</taxon>
        <taxon>Hyphomonadales</taxon>
        <taxon>Hyphomonadaceae</taxon>
        <taxon>Hyphomonas</taxon>
    </lineage>
</organism>
<sequence length="235" mass="24153">MRYGIALVSLCFLAACANRGAMPALTLSAPAAASLGIPVPRGADHVPLDQAIAGIAGHSVGDKKMGIIFALISRSDEACEKYMADAIVQANGSSSILTVGSLALTGLAGTLKPINTSQALAAGATFATGTETYLSTKVLGGNAPALIYKSVMAERTRERSRMTQLMGLGADPLMVAVDVQNYHSMCGVTVGINALNTAVTEAEAGAESAGAKKAEVERTYFEESQDRLTALTSAR</sequence>
<comment type="caution">
    <text evidence="2">The sequence shown here is derived from an EMBL/GenBank/DDBJ whole genome shotgun (WGS) entry which is preliminary data.</text>
</comment>
<keyword evidence="1" id="KW-0732">Signal</keyword>
<name>A0A059FFL8_9PROT</name>
<gene>
    <name evidence="2" type="ORF">HHI_14642</name>
</gene>
<keyword evidence="3" id="KW-1185">Reference proteome</keyword>
<dbReference type="EMBL" id="ARYI01000014">
    <property type="protein sequence ID" value="KCZ89397.1"/>
    <property type="molecule type" value="Genomic_DNA"/>
</dbReference>
<feature type="signal peptide" evidence="1">
    <location>
        <begin position="1"/>
        <end position="17"/>
    </location>
</feature>
<accession>A0A059FFL8</accession>
<feature type="chain" id="PRO_5001572160" evidence="1">
    <location>
        <begin position="18"/>
        <end position="235"/>
    </location>
</feature>
<dbReference type="PATRIC" id="fig|1280951.3.peg.2951"/>